<dbReference type="InterPro" id="IPR019533">
    <property type="entry name" value="Peptidase_S26"/>
</dbReference>
<comment type="caution">
    <text evidence="7">The sequence shown here is derived from an EMBL/GenBank/DDBJ whole genome shotgun (WGS) entry which is preliminary data.</text>
</comment>
<reference evidence="7" key="1">
    <citation type="submission" date="2019-02" db="EMBL/GenBank/DDBJ databases">
        <title>Halonotius sp. a new haloarchaeum isolated from saline soil.</title>
        <authorList>
            <person name="Duran-Viseras A."/>
            <person name="Sanchez-Porro C."/>
            <person name="Ventosa A."/>
        </authorList>
    </citation>
    <scope>NUCLEOTIDE SEQUENCE</scope>
    <source>
        <strain evidence="7">F15B</strain>
    </source>
</reference>
<keyword evidence="8" id="KW-1185">Reference proteome</keyword>
<accession>A0A8J8PBR8</accession>
<dbReference type="PANTHER" id="PTHR10806">
    <property type="entry name" value="SIGNAL PEPTIDASE COMPLEX CATALYTIC SUBUNIT SEC11"/>
    <property type="match status" value="1"/>
</dbReference>
<protein>
    <submittedName>
        <fullName evidence="7">S26 family signal peptidase</fullName>
    </submittedName>
</protein>
<dbReference type="RefSeq" id="WP_142978714.1">
    <property type="nucleotide sequence ID" value="NZ_RKLU01000001.1"/>
</dbReference>
<dbReference type="SUPFAM" id="SSF51306">
    <property type="entry name" value="LexA/Signal peptidase"/>
    <property type="match status" value="1"/>
</dbReference>
<dbReference type="InterPro" id="IPR001733">
    <property type="entry name" value="Peptidase_S26B"/>
</dbReference>
<feature type="region of interest" description="Disordered" evidence="5">
    <location>
        <begin position="1"/>
        <end position="56"/>
    </location>
</feature>
<evidence type="ECO:0000256" key="6">
    <source>
        <dbReference type="SAM" id="Phobius"/>
    </source>
</evidence>
<evidence type="ECO:0000256" key="1">
    <source>
        <dbReference type="ARBA" id="ARBA00004370"/>
    </source>
</evidence>
<evidence type="ECO:0000256" key="3">
    <source>
        <dbReference type="ARBA" id="ARBA00022989"/>
    </source>
</evidence>
<gene>
    <name evidence="7" type="ORF">EGH24_03175</name>
</gene>
<dbReference type="OrthoDB" id="4822at2157"/>
<keyword evidence="2 6" id="KW-0812">Transmembrane</keyword>
<dbReference type="GO" id="GO:0004252">
    <property type="term" value="F:serine-type endopeptidase activity"/>
    <property type="evidence" value="ECO:0007669"/>
    <property type="project" value="InterPro"/>
</dbReference>
<evidence type="ECO:0000256" key="5">
    <source>
        <dbReference type="SAM" id="MobiDB-lite"/>
    </source>
</evidence>
<evidence type="ECO:0000313" key="8">
    <source>
        <dbReference type="Proteomes" id="UP000705823"/>
    </source>
</evidence>
<evidence type="ECO:0000256" key="4">
    <source>
        <dbReference type="ARBA" id="ARBA00023136"/>
    </source>
</evidence>
<name>A0A8J8PBR8_9EURY</name>
<dbReference type="Proteomes" id="UP000705823">
    <property type="component" value="Unassembled WGS sequence"/>
</dbReference>
<feature type="compositionally biased region" description="Acidic residues" evidence="5">
    <location>
        <begin position="10"/>
        <end position="40"/>
    </location>
</feature>
<comment type="subcellular location">
    <subcellularLocation>
        <location evidence="1">Membrane</location>
    </subcellularLocation>
</comment>
<feature type="transmembrane region" description="Helical" evidence="6">
    <location>
        <begin position="75"/>
        <end position="96"/>
    </location>
</feature>
<dbReference type="PANTHER" id="PTHR10806:SF6">
    <property type="entry name" value="SIGNAL PEPTIDASE COMPLEX CATALYTIC SUBUNIT SEC11"/>
    <property type="match status" value="1"/>
</dbReference>
<dbReference type="AlphaFoldDB" id="A0A8J8PBR8"/>
<proteinExistence type="predicted"/>
<organism evidence="7 8">
    <name type="scientific">Halonotius terrestris</name>
    <dbReference type="NCBI Taxonomy" id="2487750"/>
    <lineage>
        <taxon>Archaea</taxon>
        <taxon>Methanobacteriati</taxon>
        <taxon>Methanobacteriota</taxon>
        <taxon>Stenosarchaea group</taxon>
        <taxon>Halobacteria</taxon>
        <taxon>Halobacteriales</taxon>
        <taxon>Haloferacaceae</taxon>
        <taxon>Halonotius</taxon>
    </lineage>
</organism>
<evidence type="ECO:0000313" key="7">
    <source>
        <dbReference type="EMBL" id="TQQ83797.1"/>
    </source>
</evidence>
<dbReference type="CDD" id="cd06530">
    <property type="entry name" value="S26_SPase_I"/>
    <property type="match status" value="1"/>
</dbReference>
<dbReference type="GO" id="GO:0006465">
    <property type="term" value="P:signal peptide processing"/>
    <property type="evidence" value="ECO:0007669"/>
    <property type="project" value="InterPro"/>
</dbReference>
<dbReference type="InterPro" id="IPR036286">
    <property type="entry name" value="LexA/Signal_pep-like_sf"/>
</dbReference>
<dbReference type="EMBL" id="RKLU01000001">
    <property type="protein sequence ID" value="TQQ83797.1"/>
    <property type="molecule type" value="Genomic_DNA"/>
</dbReference>
<evidence type="ECO:0000256" key="2">
    <source>
        <dbReference type="ARBA" id="ARBA00022692"/>
    </source>
</evidence>
<keyword evidence="3 6" id="KW-1133">Transmembrane helix</keyword>
<keyword evidence="4 6" id="KW-0472">Membrane</keyword>
<sequence>MSSGDRQPSDDEPGGEDSMADEYTAESMGDDDTAERDDESVGSPPISTDNGASSDPWWKQLWTANDGPLLFVRELLLSLAIVSVIGLTLFAISGVWPPMVAVESDSMEPNINQYDLVVVSEAGRYAAPEANEQGLVMAANGGDHESFNRPGSVIVYDHPGRVGSPIIHRTHFTVDEGENWYDRADPDAITAENCVELNGCPAPHAGYITKGDNNARYDQASGIAPVVRPRWVDGVAQVRIPYLGRLRLVLLGTATTGSSEIVSSTTTTASVSPVAPATTTTVSGGTAA</sequence>
<dbReference type="GO" id="GO:0016020">
    <property type="term" value="C:membrane"/>
    <property type="evidence" value="ECO:0007669"/>
    <property type="project" value="UniProtKB-SubCell"/>
</dbReference>